<proteinExistence type="predicted"/>
<evidence type="ECO:0000313" key="2">
    <source>
        <dbReference type="EMBL" id="CEI84625.1"/>
    </source>
</evidence>
<dbReference type="STRING" id="545501.BN997_04579"/>
<dbReference type="PANTHER" id="PTHR40086:SF1">
    <property type="entry name" value="CELL CYCLE REGULATOR CCRZ"/>
    <property type="match status" value="1"/>
</dbReference>
<dbReference type="Proteomes" id="UP000040453">
    <property type="component" value="Unassembled WGS sequence"/>
</dbReference>
<dbReference type="SUPFAM" id="SSF56112">
    <property type="entry name" value="Protein kinase-like (PK-like)"/>
    <property type="match status" value="1"/>
</dbReference>
<dbReference type="InterPro" id="IPR052077">
    <property type="entry name" value="CcrZ_PhaseVar_Mediator"/>
</dbReference>
<feature type="domain" description="Aminoglycoside phosphotransferase" evidence="1">
    <location>
        <begin position="40"/>
        <end position="233"/>
    </location>
</feature>
<evidence type="ECO:0000259" key="1">
    <source>
        <dbReference type="Pfam" id="PF01636"/>
    </source>
</evidence>
<dbReference type="GO" id="GO:0016301">
    <property type="term" value="F:kinase activity"/>
    <property type="evidence" value="ECO:0007669"/>
    <property type="project" value="UniProtKB-KW"/>
</dbReference>
<name>A0A0A1MGS7_9BACI</name>
<accession>A0A0A1MGS7</accession>
<dbReference type="EMBL" id="CDGG01000001">
    <property type="protein sequence ID" value="CEI84625.1"/>
    <property type="molecule type" value="Genomic_DNA"/>
</dbReference>
<dbReference type="Pfam" id="PF01636">
    <property type="entry name" value="APH"/>
    <property type="match status" value="1"/>
</dbReference>
<gene>
    <name evidence="2" type="ORF">BN997_04579</name>
</gene>
<evidence type="ECO:0000313" key="3">
    <source>
        <dbReference type="Proteomes" id="UP000040453"/>
    </source>
</evidence>
<dbReference type="Gene3D" id="3.90.1200.10">
    <property type="match status" value="1"/>
</dbReference>
<dbReference type="InterPro" id="IPR002575">
    <property type="entry name" value="Aminoglycoside_PTrfase"/>
</dbReference>
<dbReference type="AlphaFoldDB" id="A0A0A1MGS7"/>
<keyword evidence="2" id="KW-0808">Transferase</keyword>
<organism evidence="2 3">
    <name type="scientific">Oceanobacillus oncorhynchi</name>
    <dbReference type="NCBI Taxonomy" id="545501"/>
    <lineage>
        <taxon>Bacteria</taxon>
        <taxon>Bacillati</taxon>
        <taxon>Bacillota</taxon>
        <taxon>Bacilli</taxon>
        <taxon>Bacillales</taxon>
        <taxon>Bacillaceae</taxon>
        <taxon>Oceanobacillus</taxon>
    </lineage>
</organism>
<protein>
    <submittedName>
        <fullName evidence="2">3-deoxy-D-manno-octulosonic-acid kinase</fullName>
    </submittedName>
</protein>
<dbReference type="InterPro" id="IPR011009">
    <property type="entry name" value="Kinase-like_dom_sf"/>
</dbReference>
<dbReference type="PANTHER" id="PTHR40086">
    <property type="entry name" value="PHOSPHOTRANSFERASE YTMP-RELATED"/>
    <property type="match status" value="1"/>
</dbReference>
<reference evidence="2 3" key="1">
    <citation type="submission" date="2014-11" db="EMBL/GenBank/DDBJ databases">
        <authorList>
            <person name="Urmite Genomes Urmite Genomes"/>
        </authorList>
    </citation>
    <scope>NUCLEOTIDE SEQUENCE [LARGE SCALE GENOMIC DNA]</scope>
    <source>
        <strain evidence="2 3">Oc5</strain>
    </source>
</reference>
<keyword evidence="2" id="KW-0418">Kinase</keyword>
<keyword evidence="3" id="KW-1185">Reference proteome</keyword>
<sequence>MNTHLNANFERWEDIMINWLEHALGTGWLVRPAGGLTGEAFIAEKNGKRLFLKRNTSPFLAVLSAEGIVPKLIWTKRIENGDVITAQEWLEGRSLNEEEMKQQSVADLLYKIHHSSELMHMLLKMGKKPVTSDESFTQLCLQLENNGLMHEREEVLEAIGLLEMMLPYTRNQRLAVCHCDMNHNNLILTKENIIYLIDWDNGTIADPATDIGMLLKWYIPKEDWKEWLINYGIEPDRQWFIRMYWYLLQDNLQFLCWHFDRNEKGKVQQRLKELQEINQSIKDFIVS</sequence>